<dbReference type="GO" id="GO:0004527">
    <property type="term" value="F:exonuclease activity"/>
    <property type="evidence" value="ECO:0007669"/>
    <property type="project" value="UniProtKB-KW"/>
</dbReference>
<dbReference type="Pfam" id="PF13482">
    <property type="entry name" value="RNase_H_2"/>
    <property type="match status" value="1"/>
</dbReference>
<sequence>MKRIKRPKLRNSEVTYDLATVMDATPTSGPKILIADIETSMMLGWFFSTFKTNISLDAIKQDWNILSFSAKWAGDSPTLYQSLRHQRNPINDFSLCKSLHVMLCEADVVIAHNGKKFDMRKIRARMAHNRMPPIPDVRVIDTLLESRKQFGFTSQKLIYLSEKFGPDGMRKNEHGAFPGVKLWVGCQTGNQEAWDEMESYNVPDVLALEGVWEELRPWYQGAQNLAVYHESHDGHTCPNCGSQNVKRKGTRYTQVGHYARYQCNGCGGWSRGRVLLTSRQERAHILIN</sequence>
<keyword evidence="2" id="KW-0540">Nuclease</keyword>
<evidence type="ECO:0000313" key="3">
    <source>
        <dbReference type="Proteomes" id="UP000223835"/>
    </source>
</evidence>
<dbReference type="KEGG" id="vg:40066164"/>
<keyword evidence="2" id="KW-0269">Exonuclease</keyword>
<reference evidence="2 3" key="1">
    <citation type="journal article" date="2016" name="Genome Announc.">
        <title>Complete Genome Sequences of Lytic Bacteriophages of Xanthomonas arboricola pv. juglandis.</title>
        <authorList>
            <person name="Retamales J."/>
            <person name="Vasquez I."/>
            <person name="Santos L."/>
            <person name="Segovia C."/>
            <person name="Ayala M."/>
            <person name="Alvarado R."/>
            <person name="Nunez P."/>
            <person name="Santander J."/>
        </authorList>
    </citation>
    <scope>NUCLEOTIDE SEQUENCE [LARGE SCALE GENOMIC DNA]</scope>
</reference>
<dbReference type="RefSeq" id="YP_009275478.1">
    <property type="nucleotide sequence ID" value="NC_030928.1"/>
</dbReference>
<evidence type="ECO:0000313" key="2">
    <source>
        <dbReference type="EMBL" id="AMM44649.1"/>
    </source>
</evidence>
<name>A0A127AVG5_9CAUD</name>
<dbReference type="Gene3D" id="3.30.420.10">
    <property type="entry name" value="Ribonuclease H-like superfamily/Ribonuclease H"/>
    <property type="match status" value="1"/>
</dbReference>
<proteinExistence type="predicted"/>
<dbReference type="InterPro" id="IPR036397">
    <property type="entry name" value="RNaseH_sf"/>
</dbReference>
<accession>A0A127AVG5</accession>
<feature type="domain" description="YprB ribonuclease H-like" evidence="1">
    <location>
        <begin position="96"/>
        <end position="214"/>
    </location>
</feature>
<dbReference type="Proteomes" id="UP000223835">
    <property type="component" value="Segment"/>
</dbReference>
<dbReference type="OrthoDB" id="5039at10239"/>
<dbReference type="InterPro" id="IPR012337">
    <property type="entry name" value="RNaseH-like_sf"/>
</dbReference>
<dbReference type="GeneID" id="40066164"/>
<evidence type="ECO:0000259" key="1">
    <source>
        <dbReference type="Pfam" id="PF13482"/>
    </source>
</evidence>
<dbReference type="SUPFAM" id="SSF53098">
    <property type="entry name" value="Ribonuclease H-like"/>
    <property type="match status" value="1"/>
</dbReference>
<dbReference type="GO" id="GO:0003676">
    <property type="term" value="F:nucleic acid binding"/>
    <property type="evidence" value="ECO:0007669"/>
    <property type="project" value="InterPro"/>
</dbReference>
<keyword evidence="3" id="KW-1185">Reference proteome</keyword>
<organism evidence="2 3">
    <name type="scientific">Xanthomonas phage f20-Xaj</name>
    <dbReference type="NCBI Taxonomy" id="1784979"/>
    <lineage>
        <taxon>Viruses</taxon>
        <taxon>Duplodnaviria</taxon>
        <taxon>Heunggongvirae</taxon>
        <taxon>Uroviricota</taxon>
        <taxon>Caudoviricetes</taxon>
        <taxon>Autographivirales</taxon>
        <taxon>Autonotataviridae</taxon>
        <taxon>Gujervirinae</taxon>
        <taxon>Pradovirus</taxon>
        <taxon>Pradovirus f20</taxon>
    </lineage>
</organism>
<dbReference type="InterPro" id="IPR038720">
    <property type="entry name" value="YprB_RNase_H-like_dom"/>
</dbReference>
<dbReference type="EMBL" id="KU595432">
    <property type="protein sequence ID" value="AMM44649.1"/>
    <property type="molecule type" value="Genomic_DNA"/>
</dbReference>
<keyword evidence="2" id="KW-0378">Hydrolase</keyword>
<protein>
    <submittedName>
        <fullName evidence="2">Exonuclease</fullName>
    </submittedName>
</protein>